<keyword evidence="1" id="KW-0812">Transmembrane</keyword>
<feature type="transmembrane region" description="Helical" evidence="1">
    <location>
        <begin position="142"/>
        <end position="161"/>
    </location>
</feature>
<keyword evidence="1" id="KW-0472">Membrane</keyword>
<protein>
    <recommendedName>
        <fullName evidence="2">Histidine kinase/HSP90-like ATPase domain-containing protein</fullName>
    </recommendedName>
</protein>
<dbReference type="Pfam" id="PF06580">
    <property type="entry name" value="His_kinase"/>
    <property type="match status" value="1"/>
</dbReference>
<dbReference type="SUPFAM" id="SSF55874">
    <property type="entry name" value="ATPase domain of HSP90 chaperone/DNA topoisomerase II/histidine kinase"/>
    <property type="match status" value="1"/>
</dbReference>
<accession>A0ABP7LIV3</accession>
<dbReference type="InterPro" id="IPR010559">
    <property type="entry name" value="Sig_transdc_His_kin_internal"/>
</dbReference>
<dbReference type="RefSeq" id="WP_344699595.1">
    <property type="nucleotide sequence ID" value="NZ_BAABBM010000001.1"/>
</dbReference>
<gene>
    <name evidence="3" type="ORF">GCM10022276_20530</name>
</gene>
<dbReference type="InterPro" id="IPR050640">
    <property type="entry name" value="Bact_2-comp_sensor_kinase"/>
</dbReference>
<dbReference type="Gene3D" id="3.30.565.10">
    <property type="entry name" value="Histidine kinase-like ATPase, C-terminal domain"/>
    <property type="match status" value="1"/>
</dbReference>
<feature type="domain" description="Histidine kinase/HSP90-like ATPase" evidence="2">
    <location>
        <begin position="270"/>
        <end position="369"/>
    </location>
</feature>
<name>A0ABP7LIV3_9SPHN</name>
<feature type="transmembrane region" description="Helical" evidence="1">
    <location>
        <begin position="97"/>
        <end position="118"/>
    </location>
</feature>
<dbReference type="SMART" id="SM00387">
    <property type="entry name" value="HATPase_c"/>
    <property type="match status" value="1"/>
</dbReference>
<feature type="transmembrane region" description="Helical" evidence="1">
    <location>
        <begin position="66"/>
        <end position="85"/>
    </location>
</feature>
<dbReference type="InterPro" id="IPR036890">
    <property type="entry name" value="HATPase_C_sf"/>
</dbReference>
<dbReference type="Proteomes" id="UP001500827">
    <property type="component" value="Unassembled WGS sequence"/>
</dbReference>
<organism evidence="3 4">
    <name type="scientific">Sphingomonas limnosediminicola</name>
    <dbReference type="NCBI Taxonomy" id="940133"/>
    <lineage>
        <taxon>Bacteria</taxon>
        <taxon>Pseudomonadati</taxon>
        <taxon>Pseudomonadota</taxon>
        <taxon>Alphaproteobacteria</taxon>
        <taxon>Sphingomonadales</taxon>
        <taxon>Sphingomonadaceae</taxon>
        <taxon>Sphingomonas</taxon>
    </lineage>
</organism>
<sequence>MKSLAVDPAVHVADKFALDDSARGLRTRRTRALLWLTLIFWGSNLVLLTLGTALSRNPHLLELTGMRVVATVAGLGLCFLIHLLLRRPGLSTTRKRLIALVIVAPIAAETFAWTSFFAEASVEPALRSVQITGSAVIRTISFWTWFFLAWSGLYLAVTYSFDLREEQQRSADLREREHVAQLRALHSQINPHFLFNSLNSVSALILDRKVEQAEEMVGKLARFLRLGLAADPTEKIALAAEIGLQRAYLEIEQLRYSDLRIDISVPDALEGARVPALILQPIVENAVKYGVAGAPPPATIAIDASAEGSQLILKVRDSGKGGGKTGTGIGLANIRQRLQLIYGAENADLHAGPVADSGFEVALTLPLELA</sequence>
<evidence type="ECO:0000256" key="1">
    <source>
        <dbReference type="SAM" id="Phobius"/>
    </source>
</evidence>
<keyword evidence="4" id="KW-1185">Reference proteome</keyword>
<evidence type="ECO:0000259" key="2">
    <source>
        <dbReference type="SMART" id="SM00387"/>
    </source>
</evidence>
<evidence type="ECO:0000313" key="4">
    <source>
        <dbReference type="Proteomes" id="UP001500827"/>
    </source>
</evidence>
<comment type="caution">
    <text evidence="3">The sequence shown here is derived from an EMBL/GenBank/DDBJ whole genome shotgun (WGS) entry which is preliminary data.</text>
</comment>
<dbReference type="InterPro" id="IPR003594">
    <property type="entry name" value="HATPase_dom"/>
</dbReference>
<dbReference type="EMBL" id="BAABBM010000001">
    <property type="protein sequence ID" value="GAA3901682.1"/>
    <property type="molecule type" value="Genomic_DNA"/>
</dbReference>
<evidence type="ECO:0000313" key="3">
    <source>
        <dbReference type="EMBL" id="GAA3901682.1"/>
    </source>
</evidence>
<dbReference type="Pfam" id="PF02518">
    <property type="entry name" value="HATPase_c"/>
    <property type="match status" value="1"/>
</dbReference>
<keyword evidence="1" id="KW-1133">Transmembrane helix</keyword>
<proteinExistence type="predicted"/>
<reference evidence="4" key="1">
    <citation type="journal article" date="2019" name="Int. J. Syst. Evol. Microbiol.">
        <title>The Global Catalogue of Microorganisms (GCM) 10K type strain sequencing project: providing services to taxonomists for standard genome sequencing and annotation.</title>
        <authorList>
            <consortium name="The Broad Institute Genomics Platform"/>
            <consortium name="The Broad Institute Genome Sequencing Center for Infectious Disease"/>
            <person name="Wu L."/>
            <person name="Ma J."/>
        </authorList>
    </citation>
    <scope>NUCLEOTIDE SEQUENCE [LARGE SCALE GENOMIC DNA]</scope>
    <source>
        <strain evidence="4">JCM 17543</strain>
    </source>
</reference>
<dbReference type="PANTHER" id="PTHR34220">
    <property type="entry name" value="SENSOR HISTIDINE KINASE YPDA"/>
    <property type="match status" value="1"/>
</dbReference>
<dbReference type="PANTHER" id="PTHR34220:SF7">
    <property type="entry name" value="SENSOR HISTIDINE KINASE YPDA"/>
    <property type="match status" value="1"/>
</dbReference>
<feature type="transmembrane region" description="Helical" evidence="1">
    <location>
        <begin position="33"/>
        <end position="54"/>
    </location>
</feature>